<evidence type="ECO:0000313" key="13">
    <source>
        <dbReference type="EMBL" id="KWT75603.1"/>
    </source>
</evidence>
<evidence type="ECO:0000256" key="9">
    <source>
        <dbReference type="PROSITE-ProRule" id="PRU01373"/>
    </source>
</evidence>
<evidence type="ECO:0000256" key="6">
    <source>
        <dbReference type="ARBA" id="ARBA00022960"/>
    </source>
</evidence>
<dbReference type="SUPFAM" id="SSF54106">
    <property type="entry name" value="LysM domain"/>
    <property type="match status" value="1"/>
</dbReference>
<keyword evidence="4 13" id="KW-0808">Transferase</keyword>
<evidence type="ECO:0000256" key="10">
    <source>
        <dbReference type="SAM" id="SignalP"/>
    </source>
</evidence>
<proteinExistence type="inferred from homology"/>
<organism evidence="13 14">
    <name type="scientific">Candidatus Magnetominusculus xianensis</name>
    <dbReference type="NCBI Taxonomy" id="1748249"/>
    <lineage>
        <taxon>Bacteria</taxon>
        <taxon>Pseudomonadati</taxon>
        <taxon>Nitrospirota</taxon>
        <taxon>Nitrospiria</taxon>
        <taxon>Nitrospirales</taxon>
        <taxon>Nitrospiraceae</taxon>
        <taxon>Candidatus Magnetominusculus</taxon>
    </lineage>
</organism>
<feature type="domain" description="L,D-TPase catalytic" evidence="12">
    <location>
        <begin position="96"/>
        <end position="229"/>
    </location>
</feature>
<gene>
    <name evidence="13" type="ORF">ASN18_3203</name>
</gene>
<protein>
    <submittedName>
        <fullName evidence="13">ErfK/YbiS/YcfS/YnhG family protein</fullName>
        <ecNumber evidence="13">2.-.-.-</ecNumber>
    </submittedName>
</protein>
<comment type="pathway">
    <text evidence="1 9">Cell wall biogenesis; peptidoglycan biosynthesis.</text>
</comment>
<dbReference type="PANTHER" id="PTHR30582">
    <property type="entry name" value="L,D-TRANSPEPTIDASE"/>
    <property type="match status" value="1"/>
</dbReference>
<dbReference type="EMBL" id="LNQR01000129">
    <property type="protein sequence ID" value="KWT75603.1"/>
    <property type="molecule type" value="Genomic_DNA"/>
</dbReference>
<evidence type="ECO:0000256" key="4">
    <source>
        <dbReference type="ARBA" id="ARBA00022679"/>
    </source>
</evidence>
<keyword evidence="8 9" id="KW-0961">Cell wall biogenesis/degradation</keyword>
<dbReference type="RefSeq" id="WP_085053804.1">
    <property type="nucleotide sequence ID" value="NZ_LNQR01000129.1"/>
</dbReference>
<keyword evidence="14" id="KW-1185">Reference proteome</keyword>
<evidence type="ECO:0000259" key="12">
    <source>
        <dbReference type="PROSITE" id="PS52029"/>
    </source>
</evidence>
<dbReference type="CDD" id="cd00118">
    <property type="entry name" value="LysM"/>
    <property type="match status" value="1"/>
</dbReference>
<keyword evidence="6 9" id="KW-0133">Cell shape</keyword>
<comment type="caution">
    <text evidence="13">The sequence shown here is derived from an EMBL/GenBank/DDBJ whole genome shotgun (WGS) entry which is preliminary data.</text>
</comment>
<dbReference type="Gene3D" id="3.10.350.10">
    <property type="entry name" value="LysM domain"/>
    <property type="match status" value="1"/>
</dbReference>
<dbReference type="Proteomes" id="UP000060487">
    <property type="component" value="Unassembled WGS sequence"/>
</dbReference>
<dbReference type="SUPFAM" id="SSF141523">
    <property type="entry name" value="L,D-transpeptidase catalytic domain-like"/>
    <property type="match status" value="1"/>
</dbReference>
<evidence type="ECO:0000313" key="14">
    <source>
        <dbReference type="Proteomes" id="UP000060487"/>
    </source>
</evidence>
<dbReference type="PROSITE" id="PS52029">
    <property type="entry name" value="LD_TPASE"/>
    <property type="match status" value="1"/>
</dbReference>
<dbReference type="EC" id="2.-.-.-" evidence="13"/>
<sequence>MKDISIVLYALFVCLCVSTAEGASTYSVNDPSRTMIGVPQTYKITGEDTLLDVARVFGIGYNAITEANPKVDPWVPAEGITINIPTQWIIPEILENAILINLAEMRLYSFFTFNGHRFVKSYPIGIGREGFNTPEGLFRITHKVENPVWRPTKRMLDETPDLDPIVPPGPDNPLGDYWLQLSIPTYGIHGTNKPYSVGRRISSGCIRLYPEDIDDLYHYVKIKTPVKIINEPVKAAVHENAVYIEVHANGLNADELMGKALDLLRGKDLYRYVDPKLLKSAIDGATGLPTIISRAR</sequence>
<feature type="active site" description="Proton donor/acceptor" evidence="9">
    <location>
        <position position="189"/>
    </location>
</feature>
<evidence type="ECO:0000256" key="3">
    <source>
        <dbReference type="ARBA" id="ARBA00022676"/>
    </source>
</evidence>
<name>A0ABR5SCG7_9BACT</name>
<evidence type="ECO:0000256" key="5">
    <source>
        <dbReference type="ARBA" id="ARBA00022801"/>
    </source>
</evidence>
<evidence type="ECO:0000259" key="11">
    <source>
        <dbReference type="PROSITE" id="PS51782"/>
    </source>
</evidence>
<comment type="similarity">
    <text evidence="2">Belongs to the YkuD family.</text>
</comment>
<dbReference type="InterPro" id="IPR018392">
    <property type="entry name" value="LysM"/>
</dbReference>
<dbReference type="InterPro" id="IPR038063">
    <property type="entry name" value="Transpep_catalytic_dom"/>
</dbReference>
<keyword evidence="10" id="KW-0732">Signal</keyword>
<dbReference type="InterPro" id="IPR050979">
    <property type="entry name" value="LD-transpeptidase"/>
</dbReference>
<dbReference type="GO" id="GO:0016740">
    <property type="term" value="F:transferase activity"/>
    <property type="evidence" value="ECO:0007669"/>
    <property type="project" value="UniProtKB-KW"/>
</dbReference>
<keyword evidence="5" id="KW-0378">Hydrolase</keyword>
<feature type="chain" id="PRO_5045556061" evidence="10">
    <location>
        <begin position="23"/>
        <end position="296"/>
    </location>
</feature>
<keyword evidence="7 9" id="KW-0573">Peptidoglycan synthesis</keyword>
<feature type="domain" description="LysM" evidence="11">
    <location>
        <begin position="40"/>
        <end position="84"/>
    </location>
</feature>
<evidence type="ECO:0000256" key="7">
    <source>
        <dbReference type="ARBA" id="ARBA00022984"/>
    </source>
</evidence>
<evidence type="ECO:0000256" key="2">
    <source>
        <dbReference type="ARBA" id="ARBA00005992"/>
    </source>
</evidence>
<dbReference type="Gene3D" id="2.40.440.10">
    <property type="entry name" value="L,D-transpeptidase catalytic domain-like"/>
    <property type="match status" value="1"/>
</dbReference>
<dbReference type="PANTHER" id="PTHR30582:SF24">
    <property type="entry name" value="L,D-TRANSPEPTIDASE ERFK_SRFK-RELATED"/>
    <property type="match status" value="1"/>
</dbReference>
<dbReference type="InterPro" id="IPR005490">
    <property type="entry name" value="LD_TPept_cat_dom"/>
</dbReference>
<dbReference type="CDD" id="cd16913">
    <property type="entry name" value="YkuD_like"/>
    <property type="match status" value="1"/>
</dbReference>
<evidence type="ECO:0000256" key="8">
    <source>
        <dbReference type="ARBA" id="ARBA00023316"/>
    </source>
</evidence>
<feature type="active site" description="Nucleophile" evidence="9">
    <location>
        <position position="205"/>
    </location>
</feature>
<dbReference type="Pfam" id="PF03734">
    <property type="entry name" value="YkuD"/>
    <property type="match status" value="1"/>
</dbReference>
<feature type="signal peptide" evidence="10">
    <location>
        <begin position="1"/>
        <end position="22"/>
    </location>
</feature>
<accession>A0ABR5SCG7</accession>
<evidence type="ECO:0000256" key="1">
    <source>
        <dbReference type="ARBA" id="ARBA00004752"/>
    </source>
</evidence>
<dbReference type="InterPro" id="IPR036779">
    <property type="entry name" value="LysM_dom_sf"/>
</dbReference>
<dbReference type="PROSITE" id="PS51782">
    <property type="entry name" value="LYSM"/>
    <property type="match status" value="1"/>
</dbReference>
<reference evidence="13 14" key="1">
    <citation type="submission" date="2015-11" db="EMBL/GenBank/DDBJ databases">
        <authorList>
            <person name="Lin W."/>
        </authorList>
    </citation>
    <scope>NUCLEOTIDE SEQUENCE [LARGE SCALE GENOMIC DNA]</scope>
    <source>
        <strain evidence="13 14">HCH-1</strain>
    </source>
</reference>
<keyword evidence="3" id="KW-0328">Glycosyltransferase</keyword>